<dbReference type="Proteomes" id="UP000008792">
    <property type="component" value="Unassembled WGS sequence"/>
</dbReference>
<dbReference type="EMBL" id="CH940664">
    <property type="protein sequence ID" value="EDW62988.1"/>
    <property type="molecule type" value="Genomic_DNA"/>
</dbReference>
<dbReference type="SUPFAM" id="SSF50494">
    <property type="entry name" value="Trypsin-like serine proteases"/>
    <property type="match status" value="1"/>
</dbReference>
<dbReference type="KEGG" id="dvi:6636039"/>
<proteinExistence type="predicted"/>
<reference evidence="8 9" key="1">
    <citation type="journal article" date="2007" name="Nature">
        <title>Evolution of genes and genomes on the Drosophila phylogeny.</title>
        <authorList>
            <consortium name="Drosophila 12 Genomes Consortium"/>
            <person name="Clark A.G."/>
            <person name="Eisen M.B."/>
            <person name="Smith D.R."/>
            <person name="Bergman C.M."/>
            <person name="Oliver B."/>
            <person name="Markow T.A."/>
            <person name="Kaufman T.C."/>
            <person name="Kellis M."/>
            <person name="Gelbart W."/>
            <person name="Iyer V.N."/>
            <person name="Pollard D.A."/>
            <person name="Sackton T.B."/>
            <person name="Larracuente A.M."/>
            <person name="Singh N.D."/>
            <person name="Abad J.P."/>
            <person name="Abt D.N."/>
            <person name="Adryan B."/>
            <person name="Aguade M."/>
            <person name="Akashi H."/>
            <person name="Anderson W.W."/>
            <person name="Aquadro C.F."/>
            <person name="Ardell D.H."/>
            <person name="Arguello R."/>
            <person name="Artieri C.G."/>
            <person name="Barbash D.A."/>
            <person name="Barker D."/>
            <person name="Barsanti P."/>
            <person name="Batterham P."/>
            <person name="Batzoglou S."/>
            <person name="Begun D."/>
            <person name="Bhutkar A."/>
            <person name="Blanco E."/>
            <person name="Bosak S.A."/>
            <person name="Bradley R.K."/>
            <person name="Brand A.D."/>
            <person name="Brent M.R."/>
            <person name="Brooks A.N."/>
            <person name="Brown R.H."/>
            <person name="Butlin R.K."/>
            <person name="Caggese C."/>
            <person name="Calvi B.R."/>
            <person name="Bernardo de Carvalho A."/>
            <person name="Caspi A."/>
            <person name="Castrezana S."/>
            <person name="Celniker S.E."/>
            <person name="Chang J.L."/>
            <person name="Chapple C."/>
            <person name="Chatterji S."/>
            <person name="Chinwalla A."/>
            <person name="Civetta A."/>
            <person name="Clifton S.W."/>
            <person name="Comeron J.M."/>
            <person name="Costello J.C."/>
            <person name="Coyne J.A."/>
            <person name="Daub J."/>
            <person name="David R.G."/>
            <person name="Delcher A.L."/>
            <person name="Delehaunty K."/>
            <person name="Do C.B."/>
            <person name="Ebling H."/>
            <person name="Edwards K."/>
            <person name="Eickbush T."/>
            <person name="Evans J.D."/>
            <person name="Filipski A."/>
            <person name="Findeiss S."/>
            <person name="Freyhult E."/>
            <person name="Fulton L."/>
            <person name="Fulton R."/>
            <person name="Garcia A.C."/>
            <person name="Gardiner A."/>
            <person name="Garfield D.A."/>
            <person name="Garvin B.E."/>
            <person name="Gibson G."/>
            <person name="Gilbert D."/>
            <person name="Gnerre S."/>
            <person name="Godfrey J."/>
            <person name="Good R."/>
            <person name="Gotea V."/>
            <person name="Gravely B."/>
            <person name="Greenberg A.J."/>
            <person name="Griffiths-Jones S."/>
            <person name="Gross S."/>
            <person name="Guigo R."/>
            <person name="Gustafson E.A."/>
            <person name="Haerty W."/>
            <person name="Hahn M.W."/>
            <person name="Halligan D.L."/>
            <person name="Halpern A.L."/>
            <person name="Halter G.M."/>
            <person name="Han M.V."/>
            <person name="Heger A."/>
            <person name="Hillier L."/>
            <person name="Hinrichs A.S."/>
            <person name="Holmes I."/>
            <person name="Hoskins R.A."/>
            <person name="Hubisz M.J."/>
            <person name="Hultmark D."/>
            <person name="Huntley M.A."/>
            <person name="Jaffe D.B."/>
            <person name="Jagadeeshan S."/>
            <person name="Jeck W.R."/>
            <person name="Johnson J."/>
            <person name="Jones C.D."/>
            <person name="Jordan W.C."/>
            <person name="Karpen G.H."/>
            <person name="Kataoka E."/>
            <person name="Keightley P.D."/>
            <person name="Kheradpour P."/>
            <person name="Kirkness E.F."/>
            <person name="Koerich L.B."/>
            <person name="Kristiansen K."/>
            <person name="Kudrna D."/>
            <person name="Kulathinal R.J."/>
            <person name="Kumar S."/>
            <person name="Kwok R."/>
            <person name="Lander E."/>
            <person name="Langley C.H."/>
            <person name="Lapoint R."/>
            <person name="Lazzaro B.P."/>
            <person name="Lee S.J."/>
            <person name="Levesque L."/>
            <person name="Li R."/>
            <person name="Lin C.F."/>
            <person name="Lin M.F."/>
            <person name="Lindblad-Toh K."/>
            <person name="Llopart A."/>
            <person name="Long M."/>
            <person name="Low L."/>
            <person name="Lozovsky E."/>
            <person name="Lu J."/>
            <person name="Luo M."/>
            <person name="Machado C.A."/>
            <person name="Makalowski W."/>
            <person name="Marzo M."/>
            <person name="Matsuda M."/>
            <person name="Matzkin L."/>
            <person name="McAllister B."/>
            <person name="McBride C.S."/>
            <person name="McKernan B."/>
            <person name="McKernan K."/>
            <person name="Mendez-Lago M."/>
            <person name="Minx P."/>
            <person name="Mollenhauer M.U."/>
            <person name="Montooth K."/>
            <person name="Mount S.M."/>
            <person name="Mu X."/>
            <person name="Myers E."/>
            <person name="Negre B."/>
            <person name="Newfeld S."/>
            <person name="Nielsen R."/>
            <person name="Noor M.A."/>
            <person name="O'Grady P."/>
            <person name="Pachter L."/>
            <person name="Papaceit M."/>
            <person name="Parisi M.J."/>
            <person name="Parisi M."/>
            <person name="Parts L."/>
            <person name="Pedersen J.S."/>
            <person name="Pesole G."/>
            <person name="Phillippy A.M."/>
            <person name="Ponting C.P."/>
            <person name="Pop M."/>
            <person name="Porcelli D."/>
            <person name="Powell J.R."/>
            <person name="Prohaska S."/>
            <person name="Pruitt K."/>
            <person name="Puig M."/>
            <person name="Quesneville H."/>
            <person name="Ram K.R."/>
            <person name="Rand D."/>
            <person name="Rasmussen M.D."/>
            <person name="Reed L.K."/>
            <person name="Reenan R."/>
            <person name="Reily A."/>
            <person name="Remington K.A."/>
            <person name="Rieger T.T."/>
            <person name="Ritchie M.G."/>
            <person name="Robin C."/>
            <person name="Rogers Y.H."/>
            <person name="Rohde C."/>
            <person name="Rozas J."/>
            <person name="Rubenfield M.J."/>
            <person name="Ruiz A."/>
            <person name="Russo S."/>
            <person name="Salzberg S.L."/>
            <person name="Sanchez-Gracia A."/>
            <person name="Saranga D.J."/>
            <person name="Sato H."/>
            <person name="Schaeffer S.W."/>
            <person name="Schatz M.C."/>
            <person name="Schlenke T."/>
            <person name="Schwartz R."/>
            <person name="Segarra C."/>
            <person name="Singh R.S."/>
            <person name="Sirot L."/>
            <person name="Sirota M."/>
            <person name="Sisneros N.B."/>
            <person name="Smith C.D."/>
            <person name="Smith T.F."/>
            <person name="Spieth J."/>
            <person name="Stage D.E."/>
            <person name="Stark A."/>
            <person name="Stephan W."/>
            <person name="Strausberg R.L."/>
            <person name="Strempel S."/>
            <person name="Sturgill D."/>
            <person name="Sutton G."/>
            <person name="Sutton G.G."/>
            <person name="Tao W."/>
            <person name="Teichmann S."/>
            <person name="Tobari Y.N."/>
            <person name="Tomimura Y."/>
            <person name="Tsolas J.M."/>
            <person name="Valente V.L."/>
            <person name="Venter E."/>
            <person name="Venter J.C."/>
            <person name="Vicario S."/>
            <person name="Vieira F.G."/>
            <person name="Vilella A.J."/>
            <person name="Villasante A."/>
            <person name="Walenz B."/>
            <person name="Wang J."/>
            <person name="Wasserman M."/>
            <person name="Watts T."/>
            <person name="Wilson D."/>
            <person name="Wilson R.K."/>
            <person name="Wing R.A."/>
            <person name="Wolfner M.F."/>
            <person name="Wong A."/>
            <person name="Wong G.K."/>
            <person name="Wu C.I."/>
            <person name="Wu G."/>
            <person name="Yamamoto D."/>
            <person name="Yang H.P."/>
            <person name="Yang S.P."/>
            <person name="Yorke J.A."/>
            <person name="Yoshida K."/>
            <person name="Zdobnov E."/>
            <person name="Zhang P."/>
            <person name="Zhang Y."/>
            <person name="Zimin A.V."/>
            <person name="Baldwin J."/>
            <person name="Abdouelleil A."/>
            <person name="Abdulkadir J."/>
            <person name="Abebe A."/>
            <person name="Abera B."/>
            <person name="Abreu J."/>
            <person name="Acer S.C."/>
            <person name="Aftuck L."/>
            <person name="Alexander A."/>
            <person name="An P."/>
            <person name="Anderson E."/>
            <person name="Anderson S."/>
            <person name="Arachi H."/>
            <person name="Azer M."/>
            <person name="Bachantsang P."/>
            <person name="Barry A."/>
            <person name="Bayul T."/>
            <person name="Berlin A."/>
            <person name="Bessette D."/>
            <person name="Bloom T."/>
            <person name="Blye J."/>
            <person name="Boguslavskiy L."/>
            <person name="Bonnet C."/>
            <person name="Boukhgalter B."/>
            <person name="Bourzgui I."/>
            <person name="Brown A."/>
            <person name="Cahill P."/>
            <person name="Channer S."/>
            <person name="Cheshatsang Y."/>
            <person name="Chuda L."/>
            <person name="Citroen M."/>
            <person name="Collymore A."/>
            <person name="Cooke P."/>
            <person name="Costello M."/>
            <person name="D'Aco K."/>
            <person name="Daza R."/>
            <person name="De Haan G."/>
            <person name="DeGray S."/>
            <person name="DeMaso C."/>
            <person name="Dhargay N."/>
            <person name="Dooley K."/>
            <person name="Dooley E."/>
            <person name="Doricent M."/>
            <person name="Dorje P."/>
            <person name="Dorjee K."/>
            <person name="Dupes A."/>
            <person name="Elong R."/>
            <person name="Falk J."/>
            <person name="Farina A."/>
            <person name="Faro S."/>
            <person name="Ferguson D."/>
            <person name="Fisher S."/>
            <person name="Foley C.D."/>
            <person name="Franke A."/>
            <person name="Friedrich D."/>
            <person name="Gadbois L."/>
            <person name="Gearin G."/>
            <person name="Gearin C.R."/>
            <person name="Giannoukos G."/>
            <person name="Goode T."/>
            <person name="Graham J."/>
            <person name="Grandbois E."/>
            <person name="Grewal S."/>
            <person name="Gyaltsen K."/>
            <person name="Hafez N."/>
            <person name="Hagos B."/>
            <person name="Hall J."/>
            <person name="Henson C."/>
            <person name="Hollinger A."/>
            <person name="Honan T."/>
            <person name="Huard M.D."/>
            <person name="Hughes L."/>
            <person name="Hurhula B."/>
            <person name="Husby M.E."/>
            <person name="Kamat A."/>
            <person name="Kanga B."/>
            <person name="Kashin S."/>
            <person name="Khazanovich D."/>
            <person name="Kisner P."/>
            <person name="Lance K."/>
            <person name="Lara M."/>
            <person name="Lee W."/>
            <person name="Lennon N."/>
            <person name="Letendre F."/>
            <person name="LeVine R."/>
            <person name="Lipovsky A."/>
            <person name="Liu X."/>
            <person name="Liu J."/>
            <person name="Liu S."/>
            <person name="Lokyitsang T."/>
            <person name="Lokyitsang Y."/>
            <person name="Lubonja R."/>
            <person name="Lui A."/>
            <person name="MacDonald P."/>
            <person name="Magnisalis V."/>
            <person name="Maru K."/>
            <person name="Matthews C."/>
            <person name="McCusker W."/>
            <person name="McDonough S."/>
            <person name="Mehta T."/>
            <person name="Meldrim J."/>
            <person name="Meneus L."/>
            <person name="Mihai O."/>
            <person name="Mihalev A."/>
            <person name="Mihova T."/>
            <person name="Mittelman R."/>
            <person name="Mlenga V."/>
            <person name="Montmayeur A."/>
            <person name="Mulrain L."/>
            <person name="Navidi A."/>
            <person name="Naylor J."/>
            <person name="Negash T."/>
            <person name="Nguyen T."/>
            <person name="Nguyen N."/>
            <person name="Nicol R."/>
            <person name="Norbu C."/>
            <person name="Norbu N."/>
            <person name="Novod N."/>
            <person name="O'Neill B."/>
            <person name="Osman S."/>
            <person name="Markiewicz E."/>
            <person name="Oyono O.L."/>
            <person name="Patti C."/>
            <person name="Phunkhang P."/>
            <person name="Pierre F."/>
            <person name="Priest M."/>
            <person name="Raghuraman S."/>
            <person name="Rege F."/>
            <person name="Reyes R."/>
            <person name="Rise C."/>
            <person name="Rogov P."/>
            <person name="Ross K."/>
            <person name="Ryan E."/>
            <person name="Settipalli S."/>
            <person name="Shea T."/>
            <person name="Sherpa N."/>
            <person name="Shi L."/>
            <person name="Shih D."/>
            <person name="Sparrow T."/>
            <person name="Spaulding J."/>
            <person name="Stalker J."/>
            <person name="Stange-Thomann N."/>
            <person name="Stavropoulos S."/>
            <person name="Stone C."/>
            <person name="Strader C."/>
            <person name="Tesfaye S."/>
            <person name="Thomson T."/>
            <person name="Thoulutsang Y."/>
            <person name="Thoulutsang D."/>
            <person name="Topham K."/>
            <person name="Topping I."/>
            <person name="Tsamla T."/>
            <person name="Vassiliev H."/>
            <person name="Vo A."/>
            <person name="Wangchuk T."/>
            <person name="Wangdi T."/>
            <person name="Weiand M."/>
            <person name="Wilkinson J."/>
            <person name="Wilson A."/>
            <person name="Yadav S."/>
            <person name="Young G."/>
            <person name="Yu Q."/>
            <person name="Zembek L."/>
            <person name="Zhong D."/>
            <person name="Zimmer A."/>
            <person name="Zwirko Z."/>
            <person name="Jaffe D.B."/>
            <person name="Alvarez P."/>
            <person name="Brockman W."/>
            <person name="Butler J."/>
            <person name="Chin C."/>
            <person name="Gnerre S."/>
            <person name="Grabherr M."/>
            <person name="Kleber M."/>
            <person name="Mauceli E."/>
            <person name="MacCallum I."/>
        </authorList>
    </citation>
    <scope>NUCLEOTIDE SEQUENCE [LARGE SCALE GENOMIC DNA]</scope>
    <source>
        <strain evidence="9">Tucson 15010-1051.87</strain>
    </source>
</reference>
<feature type="chain" id="PRO_5002817882" description="Peptidase S1 domain-containing protein" evidence="6">
    <location>
        <begin position="26"/>
        <end position="289"/>
    </location>
</feature>
<organism evidence="8 9">
    <name type="scientific">Drosophila virilis</name>
    <name type="common">Fruit fly</name>
    <dbReference type="NCBI Taxonomy" id="7244"/>
    <lineage>
        <taxon>Eukaryota</taxon>
        <taxon>Metazoa</taxon>
        <taxon>Ecdysozoa</taxon>
        <taxon>Arthropoda</taxon>
        <taxon>Hexapoda</taxon>
        <taxon>Insecta</taxon>
        <taxon>Pterygota</taxon>
        <taxon>Neoptera</taxon>
        <taxon>Endopterygota</taxon>
        <taxon>Diptera</taxon>
        <taxon>Brachycera</taxon>
        <taxon>Muscomorpha</taxon>
        <taxon>Ephydroidea</taxon>
        <taxon>Drosophilidae</taxon>
        <taxon>Drosophila</taxon>
    </lineage>
</organism>
<dbReference type="InterPro" id="IPR043504">
    <property type="entry name" value="Peptidase_S1_PA_chymotrypsin"/>
</dbReference>
<name>B4MEL3_DROVI</name>
<evidence type="ECO:0000256" key="3">
    <source>
        <dbReference type="ARBA" id="ARBA00022801"/>
    </source>
</evidence>
<evidence type="ECO:0000256" key="6">
    <source>
        <dbReference type="SAM" id="SignalP"/>
    </source>
</evidence>
<feature type="signal peptide" evidence="6">
    <location>
        <begin position="1"/>
        <end position="25"/>
    </location>
</feature>
<keyword evidence="2 6" id="KW-0732">Signal</keyword>
<dbReference type="OrthoDB" id="8033859at2759"/>
<dbReference type="InParanoid" id="B4MEL3"/>
<dbReference type="InterPro" id="IPR001254">
    <property type="entry name" value="Trypsin_dom"/>
</dbReference>
<evidence type="ECO:0000256" key="1">
    <source>
        <dbReference type="ARBA" id="ARBA00022670"/>
    </source>
</evidence>
<keyword evidence="1" id="KW-0645">Protease</keyword>
<evidence type="ECO:0000259" key="7">
    <source>
        <dbReference type="PROSITE" id="PS50240"/>
    </source>
</evidence>
<dbReference type="OMA" id="MQTTYTH"/>
<dbReference type="eggNOG" id="ENOG502TCTP">
    <property type="taxonomic scope" value="Eukaryota"/>
</dbReference>
<dbReference type="PhylomeDB" id="B4MEL3"/>
<dbReference type="GO" id="GO:0006508">
    <property type="term" value="P:proteolysis"/>
    <property type="evidence" value="ECO:0007669"/>
    <property type="project" value="UniProtKB-KW"/>
</dbReference>
<dbReference type="AlphaFoldDB" id="B4MEL3"/>
<dbReference type="PANTHER" id="PTHR24276:SF98">
    <property type="entry name" value="FI18310P1-RELATED"/>
    <property type="match status" value="1"/>
</dbReference>
<dbReference type="PROSITE" id="PS50240">
    <property type="entry name" value="TRYPSIN_DOM"/>
    <property type="match status" value="1"/>
</dbReference>
<evidence type="ECO:0000256" key="5">
    <source>
        <dbReference type="ARBA" id="ARBA00023157"/>
    </source>
</evidence>
<gene>
    <name evidence="8" type="primary">Dvir\GJ14757</name>
    <name evidence="8" type="ORF">Dvir_GJ14757</name>
</gene>
<dbReference type="Gene3D" id="2.40.10.10">
    <property type="entry name" value="Trypsin-like serine proteases"/>
    <property type="match status" value="1"/>
</dbReference>
<keyword evidence="4" id="KW-0720">Serine protease</keyword>
<evidence type="ECO:0000256" key="4">
    <source>
        <dbReference type="ARBA" id="ARBA00022825"/>
    </source>
</evidence>
<sequence length="289" mass="32112">MQLNEHLRRIIKILIFAFLCTEMQTTFTHRELAKQRGIGTSNAAGGRRRAPYQASIRLLDQELDYFGKGHICSGALVGPSVVLTVAHCLYKNDNKSFYHPAELRVVLGSTQRFAPTAHAQVYGVTHVYQPPKQLSLAILMLDQDVPAQQTRIQPISLPVDTQHLESDPAPWHISSWGLAGDDGHELHEMLRLRVQPSPCQELQQLCVQYENQAENAAYELDAGAPLTKSNQLLGLRSKSSAFVDVASHVDWILAQTGNGTNQNSSIWGILGLLVFTIYVVKCSRKSFIS</sequence>
<accession>B4MEL3</accession>
<dbReference type="InterPro" id="IPR009003">
    <property type="entry name" value="Peptidase_S1_PA"/>
</dbReference>
<keyword evidence="3 8" id="KW-0378">Hydrolase</keyword>
<dbReference type="FunCoup" id="B4MEL3">
    <property type="interactions" value="4"/>
</dbReference>
<dbReference type="Pfam" id="PF00089">
    <property type="entry name" value="Trypsin"/>
    <property type="match status" value="1"/>
</dbReference>
<dbReference type="HOGENOM" id="CLU_1090985_0_0_1"/>
<keyword evidence="5" id="KW-1015">Disulfide bond</keyword>
<evidence type="ECO:0000313" key="8">
    <source>
        <dbReference type="EMBL" id="EDW62988.1"/>
    </source>
</evidence>
<evidence type="ECO:0000313" key="9">
    <source>
        <dbReference type="Proteomes" id="UP000008792"/>
    </source>
</evidence>
<dbReference type="SMART" id="SM00020">
    <property type="entry name" value="Tryp_SPc"/>
    <property type="match status" value="1"/>
</dbReference>
<evidence type="ECO:0000256" key="2">
    <source>
        <dbReference type="ARBA" id="ARBA00022729"/>
    </source>
</evidence>
<dbReference type="GO" id="GO:0004252">
    <property type="term" value="F:serine-type endopeptidase activity"/>
    <property type="evidence" value="ECO:0007669"/>
    <property type="project" value="InterPro"/>
</dbReference>
<feature type="domain" description="Peptidase S1" evidence="7">
    <location>
        <begin position="37"/>
        <end position="257"/>
    </location>
</feature>
<dbReference type="InterPro" id="IPR050430">
    <property type="entry name" value="Peptidase_S1"/>
</dbReference>
<dbReference type="PANTHER" id="PTHR24276">
    <property type="entry name" value="POLYSERASE-RELATED"/>
    <property type="match status" value="1"/>
</dbReference>
<protein>
    <recommendedName>
        <fullName evidence="7">Peptidase S1 domain-containing protein</fullName>
    </recommendedName>
</protein>
<keyword evidence="9" id="KW-1185">Reference proteome</keyword>